<gene>
    <name evidence="3" type="ORF">SAMN05444483_10812</name>
</gene>
<dbReference type="Pfam" id="PF14542">
    <property type="entry name" value="Acetyltransf_CG"/>
    <property type="match status" value="1"/>
</dbReference>
<feature type="domain" description="N-acetyltransferase" evidence="2">
    <location>
        <begin position="6"/>
        <end position="93"/>
    </location>
</feature>
<name>A0A1M5IJM3_SALEC</name>
<dbReference type="CDD" id="cd04301">
    <property type="entry name" value="NAT_SF"/>
    <property type="match status" value="1"/>
</dbReference>
<accession>A0A1M5IJM3</accession>
<dbReference type="InterPro" id="IPR000182">
    <property type="entry name" value="GNAT_dom"/>
</dbReference>
<reference evidence="4" key="1">
    <citation type="submission" date="2016-11" db="EMBL/GenBank/DDBJ databases">
        <authorList>
            <person name="Varghese N."/>
            <person name="Submissions S."/>
        </authorList>
    </citation>
    <scope>NUCLEOTIDE SEQUENCE [LARGE SCALE GENOMIC DNA]</scope>
    <source>
        <strain evidence="4">DSM 24579</strain>
    </source>
</reference>
<evidence type="ECO:0000313" key="3">
    <source>
        <dbReference type="EMBL" id="SHG28465.1"/>
    </source>
</evidence>
<sequence length="93" mass="10633">MEIKQIQEENRGRFKAIRNNEKAGEIIYTWAGQNTIIIDHTEVAPNFRARGIAKKLLAATIDFAKENKLKVIPLCSFAKNLMEKTPEFQKVMA</sequence>
<dbReference type="PROSITE" id="PS51186">
    <property type="entry name" value="GNAT"/>
    <property type="match status" value="1"/>
</dbReference>
<dbReference type="GO" id="GO:0016747">
    <property type="term" value="F:acyltransferase activity, transferring groups other than amino-acyl groups"/>
    <property type="evidence" value="ECO:0007669"/>
    <property type="project" value="InterPro"/>
</dbReference>
<feature type="domain" description="N-acetyltransferase" evidence="1">
    <location>
        <begin position="1"/>
        <end position="93"/>
    </location>
</feature>
<dbReference type="InterPro" id="IPR016181">
    <property type="entry name" value="Acyl_CoA_acyltransferase"/>
</dbReference>
<dbReference type="PROSITE" id="PS51729">
    <property type="entry name" value="GNAT_YJDJ"/>
    <property type="match status" value="1"/>
</dbReference>
<dbReference type="Proteomes" id="UP000183945">
    <property type="component" value="Unassembled WGS sequence"/>
</dbReference>
<evidence type="ECO:0000259" key="2">
    <source>
        <dbReference type="PROSITE" id="PS51729"/>
    </source>
</evidence>
<dbReference type="OrthoDB" id="9793389at2"/>
<dbReference type="RefSeq" id="WP_072880084.1">
    <property type="nucleotide sequence ID" value="NZ_FQVT01000008.1"/>
</dbReference>
<dbReference type="PANTHER" id="PTHR31435">
    <property type="entry name" value="PROTEIN NATD1"/>
    <property type="match status" value="1"/>
</dbReference>
<dbReference type="EMBL" id="FQVT01000008">
    <property type="protein sequence ID" value="SHG28465.1"/>
    <property type="molecule type" value="Genomic_DNA"/>
</dbReference>
<proteinExistence type="predicted"/>
<dbReference type="Gene3D" id="3.40.630.30">
    <property type="match status" value="1"/>
</dbReference>
<dbReference type="PANTHER" id="PTHR31435:SF10">
    <property type="entry name" value="BSR4717 PROTEIN"/>
    <property type="match status" value="1"/>
</dbReference>
<dbReference type="InterPro" id="IPR045057">
    <property type="entry name" value="Gcn5-rel_NAT"/>
</dbReference>
<dbReference type="SUPFAM" id="SSF55729">
    <property type="entry name" value="Acyl-CoA N-acyltransferases (Nat)"/>
    <property type="match status" value="1"/>
</dbReference>
<evidence type="ECO:0000259" key="1">
    <source>
        <dbReference type="PROSITE" id="PS51186"/>
    </source>
</evidence>
<dbReference type="STRING" id="1073325.SAMN05444483_10812"/>
<keyword evidence="4" id="KW-1185">Reference proteome</keyword>
<organism evidence="3 4">
    <name type="scientific">Salegentibacter echinorum</name>
    <dbReference type="NCBI Taxonomy" id="1073325"/>
    <lineage>
        <taxon>Bacteria</taxon>
        <taxon>Pseudomonadati</taxon>
        <taxon>Bacteroidota</taxon>
        <taxon>Flavobacteriia</taxon>
        <taxon>Flavobacteriales</taxon>
        <taxon>Flavobacteriaceae</taxon>
        <taxon>Salegentibacter</taxon>
    </lineage>
</organism>
<dbReference type="InterPro" id="IPR031165">
    <property type="entry name" value="GNAT_YJDJ"/>
</dbReference>
<dbReference type="AlphaFoldDB" id="A0A1M5IJM3"/>
<evidence type="ECO:0000313" key="4">
    <source>
        <dbReference type="Proteomes" id="UP000183945"/>
    </source>
</evidence>
<protein>
    <submittedName>
        <fullName evidence="3">Uncharacterized protein</fullName>
    </submittedName>
</protein>